<reference evidence="8 9" key="1">
    <citation type="submission" date="2019-10" db="EMBL/GenBank/DDBJ databases">
        <title>Description of Paenibacillus choica sp. nov.</title>
        <authorList>
            <person name="Carlier A."/>
            <person name="Qi S."/>
        </authorList>
    </citation>
    <scope>NUCLEOTIDE SEQUENCE [LARGE SCALE GENOMIC DNA]</scope>
    <source>
        <strain evidence="8 9">LMG 31460</strain>
    </source>
</reference>
<dbReference type="Proteomes" id="UP000658690">
    <property type="component" value="Unassembled WGS sequence"/>
</dbReference>
<dbReference type="PROSITE" id="PS50928">
    <property type="entry name" value="ABC_TM1"/>
    <property type="match status" value="1"/>
</dbReference>
<organism evidence="8 9">
    <name type="scientific">Paenibacillus germinis</name>
    <dbReference type="NCBI Taxonomy" id="2654979"/>
    <lineage>
        <taxon>Bacteria</taxon>
        <taxon>Bacillati</taxon>
        <taxon>Bacillota</taxon>
        <taxon>Bacilli</taxon>
        <taxon>Bacillales</taxon>
        <taxon>Paenibacillaceae</taxon>
        <taxon>Paenibacillus</taxon>
    </lineage>
</organism>
<evidence type="ECO:0000256" key="1">
    <source>
        <dbReference type="ARBA" id="ARBA00004141"/>
    </source>
</evidence>
<accession>A0ABX1ZBP0</accession>
<comment type="similarity">
    <text evidence="6">Belongs to the binding-protein-dependent transport system permease family.</text>
</comment>
<comment type="subcellular location">
    <subcellularLocation>
        <location evidence="6">Cell membrane</location>
        <topology evidence="6">Multi-pass membrane protein</topology>
    </subcellularLocation>
    <subcellularLocation>
        <location evidence="1">Membrane</location>
        <topology evidence="1">Multi-pass membrane protein</topology>
    </subcellularLocation>
</comment>
<dbReference type="Pfam" id="PF00528">
    <property type="entry name" value="BPD_transp_1"/>
    <property type="match status" value="1"/>
</dbReference>
<evidence type="ECO:0000313" key="8">
    <source>
        <dbReference type="EMBL" id="NOU90760.1"/>
    </source>
</evidence>
<comment type="caution">
    <text evidence="8">The sequence shown here is derived from an EMBL/GenBank/DDBJ whole genome shotgun (WGS) entry which is preliminary data.</text>
</comment>
<evidence type="ECO:0000256" key="6">
    <source>
        <dbReference type="RuleBase" id="RU363032"/>
    </source>
</evidence>
<name>A0ABX1ZBP0_9BACL</name>
<sequence>MYIIVQFIRTLPRELYKAATVDGCGPITIYTRIILPLTSHRHYNVILSKVLRRLESNKVISIKTRK</sequence>
<keyword evidence="4" id="KW-1133">Transmembrane helix</keyword>
<keyword evidence="2 6" id="KW-0813">Transport</keyword>
<dbReference type="Gene3D" id="1.10.3720.10">
    <property type="entry name" value="MetI-like"/>
    <property type="match status" value="1"/>
</dbReference>
<keyword evidence="9" id="KW-1185">Reference proteome</keyword>
<protein>
    <submittedName>
        <fullName evidence="8">ABC transporter permease subunit</fullName>
    </submittedName>
</protein>
<evidence type="ECO:0000259" key="7">
    <source>
        <dbReference type="PROSITE" id="PS50928"/>
    </source>
</evidence>
<dbReference type="InterPro" id="IPR000515">
    <property type="entry name" value="MetI-like"/>
</dbReference>
<dbReference type="EMBL" id="WHOC01000176">
    <property type="protein sequence ID" value="NOU90760.1"/>
    <property type="molecule type" value="Genomic_DNA"/>
</dbReference>
<keyword evidence="5" id="KW-0472">Membrane</keyword>
<evidence type="ECO:0000256" key="5">
    <source>
        <dbReference type="ARBA" id="ARBA00023136"/>
    </source>
</evidence>
<evidence type="ECO:0000256" key="3">
    <source>
        <dbReference type="ARBA" id="ARBA00022692"/>
    </source>
</evidence>
<proteinExistence type="inferred from homology"/>
<evidence type="ECO:0000256" key="4">
    <source>
        <dbReference type="ARBA" id="ARBA00022989"/>
    </source>
</evidence>
<dbReference type="CDD" id="cd06261">
    <property type="entry name" value="TM_PBP2"/>
    <property type="match status" value="1"/>
</dbReference>
<evidence type="ECO:0000313" key="9">
    <source>
        <dbReference type="Proteomes" id="UP000658690"/>
    </source>
</evidence>
<feature type="domain" description="ABC transmembrane type-1" evidence="7">
    <location>
        <begin position="1"/>
        <end position="66"/>
    </location>
</feature>
<keyword evidence="3" id="KW-0812">Transmembrane</keyword>
<dbReference type="InterPro" id="IPR035906">
    <property type="entry name" value="MetI-like_sf"/>
</dbReference>
<evidence type="ECO:0000256" key="2">
    <source>
        <dbReference type="ARBA" id="ARBA00022448"/>
    </source>
</evidence>
<dbReference type="SUPFAM" id="SSF161098">
    <property type="entry name" value="MetI-like"/>
    <property type="match status" value="1"/>
</dbReference>
<gene>
    <name evidence="8" type="ORF">GC102_34275</name>
</gene>